<gene>
    <name evidence="2" type="ORF">FTRO_0021320</name>
</gene>
<keyword evidence="1" id="KW-0812">Transmembrane</keyword>
<reference evidence="2" key="1">
    <citation type="journal article" date="2015" name="BMC Genomics">
        <title>Comparative genomics of Fructobacillus spp. and Leuconostoc spp. reveals niche-specific evolution of Fructobacillus spp.</title>
        <authorList>
            <person name="Endo A."/>
            <person name="Tanizawa Y."/>
            <person name="Tanaka N."/>
            <person name="Maeno S."/>
            <person name="Kumar H."/>
            <person name="Shiwa Y."/>
            <person name="Okada S."/>
            <person name="Yoshikawa H."/>
            <person name="Dicks L."/>
            <person name="Nakagawa J."/>
            <person name="Arita M."/>
        </authorList>
    </citation>
    <scope>NUCLEOTIDE SEQUENCE [LARGE SCALE GENOMIC DNA]</scope>
    <source>
        <strain evidence="2">F214-1</strain>
    </source>
</reference>
<feature type="transmembrane region" description="Helical" evidence="1">
    <location>
        <begin position="119"/>
        <end position="137"/>
    </location>
</feature>
<protein>
    <submittedName>
        <fullName evidence="2">Predicted ABC-type exoprotein transport system, permease component</fullName>
    </submittedName>
</protein>
<dbReference type="Pfam" id="PF05975">
    <property type="entry name" value="EcsB"/>
    <property type="match status" value="1"/>
</dbReference>
<dbReference type="RefSeq" id="WP_059393439.1">
    <property type="nucleotide sequence ID" value="NZ_DF968079.1"/>
</dbReference>
<dbReference type="STRING" id="709323.GCA_001047135_00508"/>
<dbReference type="InterPro" id="IPR010288">
    <property type="entry name" value="EcsB_ABC"/>
</dbReference>
<dbReference type="EMBL" id="DF968079">
    <property type="protein sequence ID" value="GAP03963.1"/>
    <property type="molecule type" value="Genomic_DNA"/>
</dbReference>
<feature type="transmembrane region" description="Helical" evidence="1">
    <location>
        <begin position="329"/>
        <end position="351"/>
    </location>
</feature>
<dbReference type="GO" id="GO:0016020">
    <property type="term" value="C:membrane"/>
    <property type="evidence" value="ECO:0007669"/>
    <property type="project" value="InterPro"/>
</dbReference>
<accession>A0A3F3HED9</accession>
<feature type="transmembrane region" description="Helical" evidence="1">
    <location>
        <begin position="37"/>
        <end position="55"/>
    </location>
</feature>
<dbReference type="Proteomes" id="UP000064514">
    <property type="component" value="Unassembled WGS sequence"/>
</dbReference>
<proteinExistence type="predicted"/>
<evidence type="ECO:0000256" key="1">
    <source>
        <dbReference type="SAM" id="Phobius"/>
    </source>
</evidence>
<feature type="transmembrane region" description="Helical" evidence="1">
    <location>
        <begin position="187"/>
        <end position="204"/>
    </location>
</feature>
<evidence type="ECO:0000313" key="2">
    <source>
        <dbReference type="EMBL" id="GAP03963.1"/>
    </source>
</evidence>
<dbReference type="PIRSF" id="PIRSF037259">
    <property type="entry name" value="EcsB_ABC"/>
    <property type="match status" value="1"/>
</dbReference>
<keyword evidence="1" id="KW-1133">Transmembrane helix</keyword>
<name>A0A3F3HED9_9LACO</name>
<dbReference type="AlphaFoldDB" id="A0A3F3HED9"/>
<keyword evidence="1" id="KW-0472">Membrane</keyword>
<feature type="transmembrane region" description="Helical" evidence="1">
    <location>
        <begin position="210"/>
        <end position="229"/>
    </location>
</feature>
<organism evidence="2">
    <name type="scientific">Fructobacillus tropaeoli</name>
    <dbReference type="NCBI Taxonomy" id="709323"/>
    <lineage>
        <taxon>Bacteria</taxon>
        <taxon>Bacillati</taxon>
        <taxon>Bacillota</taxon>
        <taxon>Bacilli</taxon>
        <taxon>Lactobacillales</taxon>
        <taxon>Lactobacillaceae</taxon>
        <taxon>Fructobacillus</taxon>
    </lineage>
</organism>
<sequence length="428" mass="48524">MTADSKKLDLNRLYKNRSAATNRQNQRYLRLLFNDHFVVFLLIVIGVAILAFQSLAKKSLETPIAFLPSYWQLGLIFWLVLGQQFGSFVTYLKPADRVFLSASDDFLTKTYLNQAWRRSFILAIGWQIAFLGLAWPVMNIIGLGNPVDWSLSLLTLVASKAFMLVQALDRHERGNTWTGFDQTRASWLIRLAMPFVLVLVIVLLPDPWRLWVLSGLTVILAAVAVTWFLQHQKAQRAIDWHVALTTSQRHSQAVWQFYGLFAQVPNQGAVVKRRAYLDNLLGRFSFQKEPMRRLFWIKLLRGGDELVLVLRLVVVGLILLVALPKDSYYLQAAGMAVLVYLINFQLLPVFEKTRAVLWSRLAFADKNQQEKTFLVVLAEITSTVIGLTFLMMLLIAGPAAALAVLAGGLLLALVLYGLWLPKTLHKKN</sequence>
<feature type="transmembrane region" description="Helical" evidence="1">
    <location>
        <begin position="75"/>
        <end position="92"/>
    </location>
</feature>
<feature type="transmembrane region" description="Helical" evidence="1">
    <location>
        <begin position="372"/>
        <end position="395"/>
    </location>
</feature>
<feature type="transmembrane region" description="Helical" evidence="1">
    <location>
        <begin position="306"/>
        <end position="323"/>
    </location>
</feature>
<feature type="transmembrane region" description="Helical" evidence="1">
    <location>
        <begin position="149"/>
        <end position="167"/>
    </location>
</feature>
<feature type="transmembrane region" description="Helical" evidence="1">
    <location>
        <begin position="401"/>
        <end position="420"/>
    </location>
</feature>